<evidence type="ECO:0000256" key="2">
    <source>
        <dbReference type="ARBA" id="ARBA00022651"/>
    </source>
</evidence>
<dbReference type="GO" id="GO:0004553">
    <property type="term" value="F:hydrolase activity, hydrolyzing O-glycosyl compounds"/>
    <property type="evidence" value="ECO:0007669"/>
    <property type="project" value="InterPro"/>
</dbReference>
<keyword evidence="10" id="KW-1185">Reference proteome</keyword>
<protein>
    <submittedName>
        <fullName evidence="9">Beta-xylosidase</fullName>
    </submittedName>
</protein>
<evidence type="ECO:0000313" key="9">
    <source>
        <dbReference type="EMBL" id="EIJ37415.1"/>
    </source>
</evidence>
<evidence type="ECO:0000256" key="7">
    <source>
        <dbReference type="PIRSR" id="PIRSR606710-2"/>
    </source>
</evidence>
<keyword evidence="2" id="KW-0624">Polysaccharide degradation</keyword>
<dbReference type="PANTHER" id="PTHR43772">
    <property type="entry name" value="ENDO-1,4-BETA-XYLANASE"/>
    <property type="match status" value="1"/>
</dbReference>
<evidence type="ECO:0000256" key="6">
    <source>
        <dbReference type="PIRSR" id="PIRSR606710-1"/>
    </source>
</evidence>
<keyword evidence="2" id="KW-0858">Xylan degradation</keyword>
<dbReference type="Gene3D" id="2.115.10.20">
    <property type="entry name" value="Glycosyl hydrolase domain, family 43"/>
    <property type="match status" value="1"/>
</dbReference>
<dbReference type="PANTHER" id="PTHR43772:SF2">
    <property type="entry name" value="PUTATIVE (AFU_ORTHOLOGUE AFUA_2G04480)-RELATED"/>
    <property type="match status" value="1"/>
</dbReference>
<evidence type="ECO:0000256" key="4">
    <source>
        <dbReference type="ARBA" id="ARBA00023277"/>
    </source>
</evidence>
<evidence type="ECO:0000256" key="5">
    <source>
        <dbReference type="ARBA" id="ARBA00023295"/>
    </source>
</evidence>
<gene>
    <name evidence="9" type="ORF">JoomaDRAFT_0358</name>
</gene>
<proteinExistence type="inferred from homology"/>
<accession>I3C1C2</accession>
<organism evidence="9 10">
    <name type="scientific">Galbibacter orientalis DSM 19592</name>
    <dbReference type="NCBI Taxonomy" id="926559"/>
    <lineage>
        <taxon>Bacteria</taxon>
        <taxon>Pseudomonadati</taxon>
        <taxon>Bacteroidota</taxon>
        <taxon>Flavobacteriia</taxon>
        <taxon>Flavobacteriales</taxon>
        <taxon>Flavobacteriaceae</taxon>
        <taxon>Galbibacter</taxon>
    </lineage>
</organism>
<comment type="similarity">
    <text evidence="1 8">Belongs to the glycosyl hydrolase 43 family.</text>
</comment>
<keyword evidence="3 8" id="KW-0378">Hydrolase</keyword>
<dbReference type="InterPro" id="IPR023296">
    <property type="entry name" value="Glyco_hydro_beta-prop_sf"/>
</dbReference>
<dbReference type="AlphaFoldDB" id="I3C1C2"/>
<evidence type="ECO:0000313" key="10">
    <source>
        <dbReference type="Proteomes" id="UP000004690"/>
    </source>
</evidence>
<dbReference type="InterPro" id="IPR006710">
    <property type="entry name" value="Glyco_hydro_43"/>
</dbReference>
<keyword evidence="4" id="KW-0119">Carbohydrate metabolism</keyword>
<dbReference type="eggNOG" id="COG3507">
    <property type="taxonomic scope" value="Bacteria"/>
</dbReference>
<dbReference type="GO" id="GO:0045493">
    <property type="term" value="P:xylan catabolic process"/>
    <property type="evidence" value="ECO:0007669"/>
    <property type="project" value="UniProtKB-KW"/>
</dbReference>
<evidence type="ECO:0000256" key="1">
    <source>
        <dbReference type="ARBA" id="ARBA00009865"/>
    </source>
</evidence>
<evidence type="ECO:0000256" key="3">
    <source>
        <dbReference type="ARBA" id="ARBA00022801"/>
    </source>
</evidence>
<dbReference type="STRING" id="926559.JoomaDRAFT_0358"/>
<dbReference type="EMBL" id="JH651380">
    <property type="protein sequence ID" value="EIJ37415.1"/>
    <property type="molecule type" value="Genomic_DNA"/>
</dbReference>
<dbReference type="SUPFAM" id="SSF75005">
    <property type="entry name" value="Arabinanase/levansucrase/invertase"/>
    <property type="match status" value="1"/>
</dbReference>
<dbReference type="OrthoDB" id="1016412at2"/>
<feature type="active site" description="Proton acceptor" evidence="6">
    <location>
        <position position="31"/>
    </location>
</feature>
<dbReference type="RefSeq" id="WP_008616296.1">
    <property type="nucleotide sequence ID" value="NZ_JH651380.1"/>
</dbReference>
<evidence type="ECO:0000256" key="8">
    <source>
        <dbReference type="RuleBase" id="RU361187"/>
    </source>
</evidence>
<keyword evidence="5 8" id="KW-0326">Glycosidase</keyword>
<dbReference type="CDD" id="cd08991">
    <property type="entry name" value="GH43_HoAraf43-like"/>
    <property type="match status" value="1"/>
</dbReference>
<reference evidence="9 10" key="1">
    <citation type="submission" date="2012-02" db="EMBL/GenBank/DDBJ databases">
        <title>Improved High-Quality Draft genome of Joostella marina DSM 19592.</title>
        <authorList>
            <consortium name="US DOE Joint Genome Institute (JGI-PGF)"/>
            <person name="Lucas S."/>
            <person name="Copeland A."/>
            <person name="Lapidus A."/>
            <person name="Bruce D."/>
            <person name="Goodwin L."/>
            <person name="Pitluck S."/>
            <person name="Peters L."/>
            <person name="Chertkov O."/>
            <person name="Ovchinnikova G."/>
            <person name="Kyrpides N."/>
            <person name="Mavromatis K."/>
            <person name="Detter J.C."/>
            <person name="Han C."/>
            <person name="Land M."/>
            <person name="Hauser L."/>
            <person name="Markowitz V."/>
            <person name="Cheng J.-F."/>
            <person name="Hugenholtz P."/>
            <person name="Woyke T."/>
            <person name="Wu D."/>
            <person name="Tindall B."/>
            <person name="Brambilla E."/>
            <person name="Klenk H.-P."/>
            <person name="Eisen J.A."/>
        </authorList>
    </citation>
    <scope>NUCLEOTIDE SEQUENCE [LARGE SCALE GENOMIC DNA]</scope>
    <source>
        <strain evidence="9 10">DSM 19592</strain>
    </source>
</reference>
<feature type="active site" description="Proton donor" evidence="6">
    <location>
        <position position="202"/>
    </location>
</feature>
<dbReference type="InterPro" id="IPR052176">
    <property type="entry name" value="Glycosyl_Hydrlase_43_Enz"/>
</dbReference>
<dbReference type="Pfam" id="PF04616">
    <property type="entry name" value="Glyco_hydro_43"/>
    <property type="match status" value="1"/>
</dbReference>
<dbReference type="HOGENOM" id="CLU_009397_4_0_10"/>
<sequence>MNYFKISLLFIFISIYAFGQDLSNDQIYLADPTIFKDNNTYYLYGTKSDPRIDGEGFLVYTSKDLKTWEGPKGVQNGYALKKGEAYGTKGFWAPQIFKYQGKYYMAYTANENIAIATSNSPLGPFKNNMEAIKAPVKQIDPFIFFDNGKAYMYHVRLQNGNRIFVAEMNKNLNQIKPETLKECINAKEKWEDTQNVEWPVAEGPTVFKKKKLYYLIYSANDFRNPDYAVGYATSKTPIGPWKKATNNPIISKNNIGSIGTGHGDIVIDNSGQTYYVLHTHNSNNKVHPRKTGIVKLNTQNSKLYIEPDSFNWIKVMH</sequence>
<dbReference type="Proteomes" id="UP000004690">
    <property type="component" value="Unassembled WGS sequence"/>
</dbReference>
<feature type="site" description="Important for catalytic activity, responsible for pKa modulation of the active site Glu and correct orientation of both the proton donor and substrate" evidence="7">
    <location>
        <position position="140"/>
    </location>
</feature>
<name>I3C1C2_9FLAO</name>